<feature type="compositionally biased region" description="Low complexity" evidence="1">
    <location>
        <begin position="110"/>
        <end position="120"/>
    </location>
</feature>
<dbReference type="PANTHER" id="PTHR34755">
    <property type="entry name" value="SERINE/ARGININE REPETITIVE MATRIX PROTEIN 3-RELATED"/>
    <property type="match status" value="1"/>
</dbReference>
<dbReference type="EMBL" id="CAJRGZ010000016">
    <property type="protein sequence ID" value="CAG5154227.1"/>
    <property type="molecule type" value="Genomic_DNA"/>
</dbReference>
<dbReference type="GeneID" id="67015087"/>
<proteinExistence type="predicted"/>
<dbReference type="RefSeq" id="XP_043167064.1">
    <property type="nucleotide sequence ID" value="XM_043311129.1"/>
</dbReference>
<keyword evidence="3" id="KW-1185">Reference proteome</keyword>
<dbReference type="PANTHER" id="PTHR34755:SF4">
    <property type="entry name" value="F-BOX DOMAIN-CONTAINING PROTEIN"/>
    <property type="match status" value="1"/>
</dbReference>
<dbReference type="InterPro" id="IPR032675">
    <property type="entry name" value="LRR_dom_sf"/>
</dbReference>
<accession>A0A8J2N421</accession>
<feature type="compositionally biased region" description="Basic and acidic residues" evidence="1">
    <location>
        <begin position="155"/>
        <end position="167"/>
    </location>
</feature>
<dbReference type="OrthoDB" id="5395390at2759"/>
<dbReference type="SUPFAM" id="SSF52047">
    <property type="entry name" value="RNI-like"/>
    <property type="match status" value="1"/>
</dbReference>
<sequence length="742" mass="84592">MAVTLKRKRGAVSYKEPSSDEDLSESSGYEQTTRKRTVPSRRSTRRPPADDEAASESDHSPPQPAPTTRQRDSRTSRSRGVPRISYKDVSSDDEDEDDPDADFELEEQRVVTVRTRSRPVAAPTSRSEKTGGTKTSRSRRKAAIGAPLKPNNEGQVERKTTIPSDGHKPAWASLPYHVLLQIFVYASHPLHDENMKPTPAITWLVQMAKMCSTFTKPALTALYRNPPIFAIRQTRKDLVHHLITPPPSAHDDYRVMVKRLELDATQMTALTDSSNSVDDLAALIKSLTTLREIDIFDPMDRPPFRPRLRRLRRWVYPAELFDALRQTSLRLRSWRWNSTFCSQGPLWIKAIHSDSAFQSLRDLTLTKFHPEVIREDPEETQGEPTMEELLASALAVLPNLRSLSFETCGVVSGRLLSLLPTNLTSLSIVNCGELLSDAFQAFLTTHGSHLEELILNHNQALDMSFLVDLKRSCPKLEVLRMDTTYYSSLVMSSDNEPLYETLLGESEIPTWPTTLRTIDFQYLRNWNSRSADNFFNSLINSAEELPWLHEITIIAMVDTDWRQRAEFRQKWSAKFKKVFARKWEAPDPSLASLKAFREWKHRDNDEEKVDSFIEGISEDIAEKADPVIVDDGSSSDDDVPLLPSRVQKQDERWGSKRLRSRSKAATSYDEESNEDATSEEEAASDEDEPFVQGRCHTVIFRIDNFRPREEIFNEADFLDAEPSGDEEWNGNEDNEDEGGYAW</sequence>
<feature type="compositionally biased region" description="Basic residues" evidence="1">
    <location>
        <begin position="1"/>
        <end position="10"/>
    </location>
</feature>
<feature type="compositionally biased region" description="Acidic residues" evidence="1">
    <location>
        <begin position="91"/>
        <end position="105"/>
    </location>
</feature>
<dbReference type="InterPro" id="IPR052109">
    <property type="entry name" value="SRRM_Domain-Containing"/>
</dbReference>
<dbReference type="Proteomes" id="UP000676310">
    <property type="component" value="Unassembled WGS sequence"/>
</dbReference>
<feature type="region of interest" description="Disordered" evidence="1">
    <location>
        <begin position="623"/>
        <end position="690"/>
    </location>
</feature>
<evidence type="ECO:0000256" key="1">
    <source>
        <dbReference type="SAM" id="MobiDB-lite"/>
    </source>
</evidence>
<feature type="compositionally biased region" description="Acidic residues" evidence="1">
    <location>
        <begin position="668"/>
        <end position="689"/>
    </location>
</feature>
<dbReference type="Gene3D" id="3.80.10.10">
    <property type="entry name" value="Ribonuclease Inhibitor"/>
    <property type="match status" value="1"/>
</dbReference>
<evidence type="ECO:0000313" key="3">
    <source>
        <dbReference type="Proteomes" id="UP000676310"/>
    </source>
</evidence>
<evidence type="ECO:0000313" key="2">
    <source>
        <dbReference type="EMBL" id="CAG5154227.1"/>
    </source>
</evidence>
<feature type="region of interest" description="Disordered" evidence="1">
    <location>
        <begin position="717"/>
        <end position="742"/>
    </location>
</feature>
<name>A0A8J2N421_9PLEO</name>
<comment type="caution">
    <text evidence="2">The sequence shown here is derived from an EMBL/GenBank/DDBJ whole genome shotgun (WGS) entry which is preliminary data.</text>
</comment>
<dbReference type="AlphaFoldDB" id="A0A8J2N421"/>
<feature type="region of interest" description="Disordered" evidence="1">
    <location>
        <begin position="1"/>
        <end position="167"/>
    </location>
</feature>
<organism evidence="2 3">
    <name type="scientific">Alternaria atra</name>
    <dbReference type="NCBI Taxonomy" id="119953"/>
    <lineage>
        <taxon>Eukaryota</taxon>
        <taxon>Fungi</taxon>
        <taxon>Dikarya</taxon>
        <taxon>Ascomycota</taxon>
        <taxon>Pezizomycotina</taxon>
        <taxon>Dothideomycetes</taxon>
        <taxon>Pleosporomycetidae</taxon>
        <taxon>Pleosporales</taxon>
        <taxon>Pleosporineae</taxon>
        <taxon>Pleosporaceae</taxon>
        <taxon>Alternaria</taxon>
        <taxon>Alternaria sect. Ulocladioides</taxon>
    </lineage>
</organism>
<protein>
    <submittedName>
        <fullName evidence="2">Uncharacterized protein</fullName>
    </submittedName>
</protein>
<gene>
    <name evidence="2" type="ORF">ALTATR162_LOCUS3521</name>
</gene>
<feature type="compositionally biased region" description="Basic residues" evidence="1">
    <location>
        <begin position="34"/>
        <end position="45"/>
    </location>
</feature>
<reference evidence="2" key="1">
    <citation type="submission" date="2021-05" db="EMBL/GenBank/DDBJ databases">
        <authorList>
            <person name="Stam R."/>
        </authorList>
    </citation>
    <scope>NUCLEOTIDE SEQUENCE</scope>
    <source>
        <strain evidence="2">CS162</strain>
    </source>
</reference>